<evidence type="ECO:0000313" key="2">
    <source>
        <dbReference type="EMBL" id="GFZ13198.1"/>
    </source>
</evidence>
<dbReference type="PANTHER" id="PTHR34222">
    <property type="entry name" value="GAG_PRE-INTEGRS DOMAIN-CONTAINING PROTEIN"/>
    <property type="match status" value="1"/>
</dbReference>
<reference evidence="2 3" key="1">
    <citation type="submission" date="2019-07" db="EMBL/GenBank/DDBJ databases">
        <title>De Novo Assembly of kiwifruit Actinidia rufa.</title>
        <authorList>
            <person name="Sugita-Konishi S."/>
            <person name="Sato K."/>
            <person name="Mori E."/>
            <person name="Abe Y."/>
            <person name="Kisaki G."/>
            <person name="Hamano K."/>
            <person name="Suezawa K."/>
            <person name="Otani M."/>
            <person name="Fukuda T."/>
            <person name="Manabe T."/>
            <person name="Gomi K."/>
            <person name="Tabuchi M."/>
            <person name="Akimitsu K."/>
            <person name="Kataoka I."/>
        </authorList>
    </citation>
    <scope>NUCLEOTIDE SEQUENCE [LARGE SCALE GENOMIC DNA]</scope>
    <source>
        <strain evidence="3">cv. Fuchu</strain>
    </source>
</reference>
<gene>
    <name evidence="2" type="ORF">Acr_23g0015830</name>
</gene>
<feature type="compositionally biased region" description="Basic and acidic residues" evidence="1">
    <location>
        <begin position="260"/>
        <end position="274"/>
    </location>
</feature>
<accession>A0A7J0GR09</accession>
<keyword evidence="3" id="KW-1185">Reference proteome</keyword>
<dbReference type="Proteomes" id="UP000585474">
    <property type="component" value="Unassembled WGS sequence"/>
</dbReference>
<evidence type="ECO:0000313" key="3">
    <source>
        <dbReference type="Proteomes" id="UP000585474"/>
    </source>
</evidence>
<sequence length="435" mass="46453">MPNPHRLLCFQRRDLQEVGSCGGVVTVEGEEGCDIEGEGEGSGGWRGCWQESDGGSGGDEVMWPWVESENSGGCRRRKWWASGRNSYGGCQRGERVAEGCGRGLWWRMGCDGAWVVTAHKLWQCTCLLVIAMETKSTDVTATPSPVSYSSGSDSTAGSSSSGGLSICLLLFGSMGVARFLSGLPSSFDDAWTQILGDKELPSLSEVLSCLRQDTLLSAAPSPTDRSALVAFVESSRPSRPYPPPGFGHGWSNHPSNDYPRDNRGFSHGGRDSRGVGHGRGRGSRFCTHCNQDNHIVDRCWDIHGHPTTHQATVVPEDDVVTISADEYQRLLTAPSSPATATLAQKSAYTACTASPSPWVINSCTSTHMIDISSILSDISLVGRLYRVTVVNGSDSLVTGSGTTSLCSLSLSLVLGSHRMPSTVLGGQVPHQCVPR</sequence>
<feature type="region of interest" description="Disordered" evidence="1">
    <location>
        <begin position="260"/>
        <end position="280"/>
    </location>
</feature>
<dbReference type="PANTHER" id="PTHR34222:SF95">
    <property type="entry name" value="RRNA 2'-O-METHYLTRANSFERASE FIBRILLARIN-LIKE ISOFORM X1"/>
    <property type="match status" value="1"/>
</dbReference>
<name>A0A7J0GR09_9ERIC</name>
<dbReference type="EMBL" id="BJWL01000023">
    <property type="protein sequence ID" value="GFZ13198.1"/>
    <property type="molecule type" value="Genomic_DNA"/>
</dbReference>
<proteinExistence type="predicted"/>
<protein>
    <submittedName>
        <fullName evidence="2">Uncharacterized protein</fullName>
    </submittedName>
</protein>
<evidence type="ECO:0000256" key="1">
    <source>
        <dbReference type="SAM" id="MobiDB-lite"/>
    </source>
</evidence>
<dbReference type="AlphaFoldDB" id="A0A7J0GR09"/>
<comment type="caution">
    <text evidence="2">The sequence shown here is derived from an EMBL/GenBank/DDBJ whole genome shotgun (WGS) entry which is preliminary data.</text>
</comment>
<organism evidence="2 3">
    <name type="scientific">Actinidia rufa</name>
    <dbReference type="NCBI Taxonomy" id="165716"/>
    <lineage>
        <taxon>Eukaryota</taxon>
        <taxon>Viridiplantae</taxon>
        <taxon>Streptophyta</taxon>
        <taxon>Embryophyta</taxon>
        <taxon>Tracheophyta</taxon>
        <taxon>Spermatophyta</taxon>
        <taxon>Magnoliopsida</taxon>
        <taxon>eudicotyledons</taxon>
        <taxon>Gunneridae</taxon>
        <taxon>Pentapetalae</taxon>
        <taxon>asterids</taxon>
        <taxon>Ericales</taxon>
        <taxon>Actinidiaceae</taxon>
        <taxon>Actinidia</taxon>
    </lineage>
</organism>